<feature type="compositionally biased region" description="Low complexity" evidence="1">
    <location>
        <begin position="150"/>
        <end position="164"/>
    </location>
</feature>
<feature type="domain" description="J" evidence="2">
    <location>
        <begin position="66"/>
        <end position="130"/>
    </location>
</feature>
<dbReference type="InterPro" id="IPR036869">
    <property type="entry name" value="J_dom_sf"/>
</dbReference>
<evidence type="ECO:0000313" key="4">
    <source>
        <dbReference type="Proteomes" id="UP000825729"/>
    </source>
</evidence>
<comment type="caution">
    <text evidence="3">The sequence shown here is derived from an EMBL/GenBank/DDBJ whole genome shotgun (WGS) entry which is preliminary data.</text>
</comment>
<evidence type="ECO:0000259" key="2">
    <source>
        <dbReference type="PROSITE" id="PS50076"/>
    </source>
</evidence>
<dbReference type="PRINTS" id="PR00625">
    <property type="entry name" value="JDOMAIN"/>
</dbReference>
<name>A0AAV7E3U2_ARIFI</name>
<dbReference type="PANTHER" id="PTHR44137">
    <property type="entry name" value="BNAC03G44070D PROTEIN"/>
    <property type="match status" value="1"/>
</dbReference>
<dbReference type="Proteomes" id="UP000825729">
    <property type="component" value="Unassembled WGS sequence"/>
</dbReference>
<protein>
    <recommendedName>
        <fullName evidence="2">J domain-containing protein</fullName>
    </recommendedName>
</protein>
<evidence type="ECO:0000256" key="1">
    <source>
        <dbReference type="SAM" id="MobiDB-lite"/>
    </source>
</evidence>
<dbReference type="Gene3D" id="1.10.287.110">
    <property type="entry name" value="DnaJ domain"/>
    <property type="match status" value="1"/>
</dbReference>
<evidence type="ECO:0000313" key="3">
    <source>
        <dbReference type="EMBL" id="KAG9443512.1"/>
    </source>
</evidence>
<gene>
    <name evidence="3" type="ORF">H6P81_014852</name>
</gene>
<dbReference type="SUPFAM" id="SSF46565">
    <property type="entry name" value="Chaperone J-domain"/>
    <property type="match status" value="1"/>
</dbReference>
<dbReference type="CDD" id="cd06257">
    <property type="entry name" value="DnaJ"/>
    <property type="match status" value="1"/>
</dbReference>
<dbReference type="Pfam" id="PF00226">
    <property type="entry name" value="DnaJ"/>
    <property type="match status" value="1"/>
</dbReference>
<reference evidence="3 4" key="1">
    <citation type="submission" date="2021-07" db="EMBL/GenBank/DDBJ databases">
        <title>The Aristolochia fimbriata genome: insights into angiosperm evolution, floral development and chemical biosynthesis.</title>
        <authorList>
            <person name="Jiao Y."/>
        </authorList>
    </citation>
    <scope>NUCLEOTIDE SEQUENCE [LARGE SCALE GENOMIC DNA]</scope>
    <source>
        <strain evidence="3">IBCAS-2021</strain>
        <tissue evidence="3">Leaf</tissue>
    </source>
</reference>
<accession>A0AAV7E3U2</accession>
<dbReference type="PROSITE" id="PS50076">
    <property type="entry name" value="DNAJ_2"/>
    <property type="match status" value="1"/>
</dbReference>
<dbReference type="SMART" id="SM00271">
    <property type="entry name" value="DnaJ"/>
    <property type="match status" value="1"/>
</dbReference>
<dbReference type="AlphaFoldDB" id="A0AAV7E3U2"/>
<dbReference type="EMBL" id="JAINDJ010000006">
    <property type="protein sequence ID" value="KAG9443512.1"/>
    <property type="molecule type" value="Genomic_DNA"/>
</dbReference>
<dbReference type="InterPro" id="IPR001623">
    <property type="entry name" value="DnaJ_domain"/>
</dbReference>
<dbReference type="PANTHER" id="PTHR44137:SF7">
    <property type="entry name" value="J DOMAIN-CONTAINING PROTEIN"/>
    <property type="match status" value="1"/>
</dbReference>
<dbReference type="InterPro" id="IPR018253">
    <property type="entry name" value="DnaJ_domain_CS"/>
</dbReference>
<dbReference type="PROSITE" id="PS00636">
    <property type="entry name" value="DNAJ_1"/>
    <property type="match status" value="1"/>
</dbReference>
<feature type="region of interest" description="Disordered" evidence="1">
    <location>
        <begin position="125"/>
        <end position="164"/>
    </location>
</feature>
<organism evidence="3 4">
    <name type="scientific">Aristolochia fimbriata</name>
    <name type="common">White veined hardy Dutchman's pipe vine</name>
    <dbReference type="NCBI Taxonomy" id="158543"/>
    <lineage>
        <taxon>Eukaryota</taxon>
        <taxon>Viridiplantae</taxon>
        <taxon>Streptophyta</taxon>
        <taxon>Embryophyta</taxon>
        <taxon>Tracheophyta</taxon>
        <taxon>Spermatophyta</taxon>
        <taxon>Magnoliopsida</taxon>
        <taxon>Magnoliidae</taxon>
        <taxon>Piperales</taxon>
        <taxon>Aristolochiaceae</taxon>
        <taxon>Aristolochia</taxon>
    </lineage>
</organism>
<sequence length="186" mass="20764">MDCNKDEACRAKEMAEKRFAEKDLAGAKKYAIKAHNLYPGLDGITQMLATFDVYLASQVKINGETDFYSILGLNPLADDDTVKKQYRKMALVLHPDKNKTVGAEGAFKYVSEAWSILSDTSKRSSYDQRRNLSSAKPPRQKPPKRTANVNGSHNPSKSSNSNSASKRYTFWTTCCSCKVQFEKSAC</sequence>
<keyword evidence="4" id="KW-1185">Reference proteome</keyword>
<proteinExistence type="predicted"/>